<proteinExistence type="predicted"/>
<evidence type="ECO:0000313" key="2">
    <source>
        <dbReference type="EMBL" id="MDL2060532.1"/>
    </source>
</evidence>
<dbReference type="GO" id="GO:0016787">
    <property type="term" value="F:hydrolase activity"/>
    <property type="evidence" value="ECO:0007669"/>
    <property type="project" value="UniProtKB-KW"/>
</dbReference>
<dbReference type="Pfam" id="PF12146">
    <property type="entry name" value="Hydrolase_4"/>
    <property type="match status" value="1"/>
</dbReference>
<evidence type="ECO:0000313" key="3">
    <source>
        <dbReference type="Proteomes" id="UP001165481"/>
    </source>
</evidence>
<comment type="caution">
    <text evidence="2">The sequence shown here is derived from an EMBL/GenBank/DDBJ whole genome shotgun (WGS) entry which is preliminary data.</text>
</comment>
<organism evidence="2 3">
    <name type="scientific">Mesosutterella faecium</name>
    <dbReference type="NCBI Taxonomy" id="2925194"/>
    <lineage>
        <taxon>Bacteria</taxon>
        <taxon>Pseudomonadati</taxon>
        <taxon>Pseudomonadota</taxon>
        <taxon>Betaproteobacteria</taxon>
        <taxon>Burkholderiales</taxon>
        <taxon>Sutterellaceae</taxon>
        <taxon>Mesosutterella</taxon>
    </lineage>
</organism>
<dbReference type="InterPro" id="IPR029058">
    <property type="entry name" value="AB_hydrolase_fold"/>
</dbReference>
<dbReference type="Proteomes" id="UP001165481">
    <property type="component" value="Unassembled WGS sequence"/>
</dbReference>
<dbReference type="PANTHER" id="PTHR12277">
    <property type="entry name" value="ALPHA/BETA HYDROLASE DOMAIN-CONTAINING PROTEIN"/>
    <property type="match status" value="1"/>
</dbReference>
<dbReference type="RefSeq" id="WP_243377328.1">
    <property type="nucleotide sequence ID" value="NZ_JAKZJU020000002.1"/>
</dbReference>
<name>A0ABT7IQ72_9BURK</name>
<gene>
    <name evidence="2" type="ORF">MUN46_011350</name>
</gene>
<dbReference type="EMBL" id="JAKZJU020000002">
    <property type="protein sequence ID" value="MDL2060532.1"/>
    <property type="molecule type" value="Genomic_DNA"/>
</dbReference>
<dbReference type="PANTHER" id="PTHR12277:SF79">
    <property type="entry name" value="XAA-PRO DIPEPTIDYL-PEPTIDASE-RELATED"/>
    <property type="match status" value="1"/>
</dbReference>
<dbReference type="SUPFAM" id="SSF53474">
    <property type="entry name" value="alpha/beta-Hydrolases"/>
    <property type="match status" value="1"/>
</dbReference>
<reference evidence="2" key="1">
    <citation type="submission" date="2023-03" db="EMBL/GenBank/DDBJ databases">
        <title>Mesosutterella sp. nov. isolated from porcine feces.</title>
        <authorList>
            <person name="Yu S."/>
        </authorList>
    </citation>
    <scope>NUCLEOTIDE SEQUENCE</scope>
    <source>
        <strain evidence="2">AGMB02718</strain>
    </source>
</reference>
<accession>A0ABT7IQ72</accession>
<keyword evidence="3" id="KW-1185">Reference proteome</keyword>
<protein>
    <submittedName>
        <fullName evidence="2">Alpha/beta hydrolase</fullName>
    </submittedName>
</protein>
<keyword evidence="2" id="KW-0378">Hydrolase</keyword>
<evidence type="ECO:0000259" key="1">
    <source>
        <dbReference type="Pfam" id="PF12146"/>
    </source>
</evidence>
<dbReference type="InterPro" id="IPR022742">
    <property type="entry name" value="Hydrolase_4"/>
</dbReference>
<feature type="domain" description="Serine aminopeptidase S33" evidence="1">
    <location>
        <begin position="57"/>
        <end position="195"/>
    </location>
</feature>
<sequence>MDFLAHFVESAFFYPDRRRYWRPGHYGLKGTEFECQAPSGAVLSGLLLHAGGGFEEHPAGTVVYCHSGRMNREFNLPQAAFLAEAGMNVLLFDYEGCGRSGGSPSLDRLGEDVEAAAGWLDASPWKAERYVLFGQFIGADAALQYYSAHPKRVAGLALESCYATRRGWVKDKWGPLVGDILARFLHSQTVEPAQVLRNSHVPTVVICPGRDFVVHSRERKALLAAIPPHAQVWKAEGLRFLGVFGGQKNIWQESLVQFVREKCFGVKEGKKKGSRNKTGR</sequence>
<dbReference type="Gene3D" id="3.40.50.1820">
    <property type="entry name" value="alpha/beta hydrolase"/>
    <property type="match status" value="1"/>
</dbReference>